<keyword evidence="2" id="KW-1185">Reference proteome</keyword>
<sequence>MFIDKVIGEVKSFFQHSMGRTGEVIGVTKTEDGWVAEIEILEDEEYLKQHGRNGMIALYEVRLTTDLEVMHYERKSLRERGKFEAVPQ</sequence>
<dbReference type="Pfam" id="PF05800">
    <property type="entry name" value="GvpO"/>
    <property type="match status" value="1"/>
</dbReference>
<proteinExistence type="predicted"/>
<organism evidence="1 2">
    <name type="scientific">Formimonas warabiya</name>
    <dbReference type="NCBI Taxonomy" id="1761012"/>
    <lineage>
        <taxon>Bacteria</taxon>
        <taxon>Bacillati</taxon>
        <taxon>Bacillota</taxon>
        <taxon>Clostridia</taxon>
        <taxon>Eubacteriales</taxon>
        <taxon>Peptococcaceae</taxon>
        <taxon>Candidatus Formimonas</taxon>
    </lineage>
</organism>
<evidence type="ECO:0008006" key="3">
    <source>
        <dbReference type="Google" id="ProtNLM"/>
    </source>
</evidence>
<dbReference type="AlphaFoldDB" id="A0A3G1KX56"/>
<protein>
    <recommendedName>
        <fullName evidence="3">Gas vesicle protein</fullName>
    </recommendedName>
</protein>
<accession>A0A3G1KX56</accession>
<dbReference type="KEGG" id="fwa:DCMF_21250"/>
<dbReference type="GO" id="GO:0031412">
    <property type="term" value="P:gas vesicle organization"/>
    <property type="evidence" value="ECO:0007669"/>
    <property type="project" value="InterPro"/>
</dbReference>
<evidence type="ECO:0000313" key="2">
    <source>
        <dbReference type="Proteomes" id="UP000323521"/>
    </source>
</evidence>
<dbReference type="InterPro" id="IPR008634">
    <property type="entry name" value="Gas-vesicle_GvpO"/>
</dbReference>
<reference evidence="1 2" key="1">
    <citation type="submission" date="2016-10" db="EMBL/GenBank/DDBJ databases">
        <title>Complete Genome Sequence of Peptococcaceae strain DCMF.</title>
        <authorList>
            <person name="Edwards R.J."/>
            <person name="Holland S.I."/>
            <person name="Deshpande N.P."/>
            <person name="Wong Y.K."/>
            <person name="Ertan H."/>
            <person name="Manefield M."/>
            <person name="Russell T.L."/>
            <person name="Lee M.J."/>
        </authorList>
    </citation>
    <scope>NUCLEOTIDE SEQUENCE [LARGE SCALE GENOMIC DNA]</scope>
    <source>
        <strain evidence="1 2">DCMF</strain>
    </source>
</reference>
<gene>
    <name evidence="1" type="ORF">DCMF_21250</name>
</gene>
<dbReference type="RefSeq" id="WP_148136280.1">
    <property type="nucleotide sequence ID" value="NZ_CP017634.1"/>
</dbReference>
<dbReference type="OrthoDB" id="1798488at2"/>
<dbReference type="Proteomes" id="UP000323521">
    <property type="component" value="Chromosome"/>
</dbReference>
<name>A0A3G1KX56_FORW1</name>
<dbReference type="EMBL" id="CP017634">
    <property type="protein sequence ID" value="ATW26949.1"/>
    <property type="molecule type" value="Genomic_DNA"/>
</dbReference>
<evidence type="ECO:0000313" key="1">
    <source>
        <dbReference type="EMBL" id="ATW26949.1"/>
    </source>
</evidence>